<dbReference type="Pfam" id="PF02170">
    <property type="entry name" value="PAZ"/>
    <property type="match status" value="1"/>
</dbReference>
<dbReference type="SUPFAM" id="SSF101690">
    <property type="entry name" value="PAZ domain"/>
    <property type="match status" value="1"/>
</dbReference>
<evidence type="ECO:0000313" key="3">
    <source>
        <dbReference type="Proteomes" id="UP001328107"/>
    </source>
</evidence>
<feature type="domain" description="PAZ" evidence="1">
    <location>
        <begin position="254"/>
        <end position="363"/>
    </location>
</feature>
<dbReference type="CDD" id="cd02846">
    <property type="entry name" value="PAZ_argonaute_like"/>
    <property type="match status" value="1"/>
</dbReference>
<dbReference type="Proteomes" id="UP001328107">
    <property type="component" value="Unassembled WGS sequence"/>
</dbReference>
<protein>
    <recommendedName>
        <fullName evidence="1">PAZ domain-containing protein</fullName>
    </recommendedName>
</protein>
<dbReference type="AlphaFoldDB" id="A0AAN5CKV2"/>
<dbReference type="EMBL" id="BTRK01000004">
    <property type="protein sequence ID" value="GMR46239.1"/>
    <property type="molecule type" value="Genomic_DNA"/>
</dbReference>
<feature type="non-terminal residue" evidence="2">
    <location>
        <position position="1"/>
    </location>
</feature>
<proteinExistence type="predicted"/>
<dbReference type="Gene3D" id="2.170.260.10">
    <property type="entry name" value="paz domain"/>
    <property type="match status" value="1"/>
</dbReference>
<gene>
    <name evidence="2" type="ORF">PMAYCL1PPCAC_16435</name>
</gene>
<organism evidence="2 3">
    <name type="scientific">Pristionchus mayeri</name>
    <dbReference type="NCBI Taxonomy" id="1317129"/>
    <lineage>
        <taxon>Eukaryota</taxon>
        <taxon>Metazoa</taxon>
        <taxon>Ecdysozoa</taxon>
        <taxon>Nematoda</taxon>
        <taxon>Chromadorea</taxon>
        <taxon>Rhabditida</taxon>
        <taxon>Rhabditina</taxon>
        <taxon>Diplogasteromorpha</taxon>
        <taxon>Diplogasteroidea</taxon>
        <taxon>Neodiplogasteridae</taxon>
        <taxon>Pristionchus</taxon>
    </lineage>
</organism>
<evidence type="ECO:0000313" key="2">
    <source>
        <dbReference type="EMBL" id="GMR46239.1"/>
    </source>
</evidence>
<dbReference type="InterPro" id="IPR003100">
    <property type="entry name" value="PAZ_dom"/>
</dbReference>
<dbReference type="InterPro" id="IPR036085">
    <property type="entry name" value="PAZ_dom_sf"/>
</dbReference>
<sequence length="381" mass="43094">DNSIPPPIEPGTVKKGTVELQTNLFGIKMEQDIVIFKYDVVIGSDTGKKFIDFSKKGMSDFIVSERKKKCVSVFRTAIQEAQFYREGRVYVYDGQSIMYTTERIIFRSPSKPTETVIIEGAKAGVEGFNFVEFTVKECEKGSFQCRLSDIRKVSPDIMKADRSAVQFVDVVTSMNALWNSDRFTVFANGKIFPNRPDLENLKTVPMKEGKVMVPGLSKSIKLIEGPNGRANTCPAIAIDSLKVAFHIKEKLIEKAMHFFTNVHNCTAHEIDTFHAAVYGLWCHTNHTPKPRSVEIHGISRDNAQTKSFEMTVPGESTTRCVSIYDYYKIKYNLDLKFPKSPLVMSRERGQLNLYPMELLDVVPMQRVTIPQTTSTQSQRSV</sequence>
<dbReference type="PROSITE" id="PS50821">
    <property type="entry name" value="PAZ"/>
    <property type="match status" value="1"/>
</dbReference>
<dbReference type="SMART" id="SM00949">
    <property type="entry name" value="PAZ"/>
    <property type="match status" value="1"/>
</dbReference>
<dbReference type="PANTHER" id="PTHR22891">
    <property type="entry name" value="EUKARYOTIC TRANSLATION INITIATION FACTOR 2C"/>
    <property type="match status" value="1"/>
</dbReference>
<dbReference type="GO" id="GO:0003723">
    <property type="term" value="F:RNA binding"/>
    <property type="evidence" value="ECO:0007669"/>
    <property type="project" value="InterPro"/>
</dbReference>
<reference evidence="3" key="1">
    <citation type="submission" date="2022-10" db="EMBL/GenBank/DDBJ databases">
        <title>Genome assembly of Pristionchus species.</title>
        <authorList>
            <person name="Yoshida K."/>
            <person name="Sommer R.J."/>
        </authorList>
    </citation>
    <scope>NUCLEOTIDE SEQUENCE [LARGE SCALE GENOMIC DNA]</scope>
    <source>
        <strain evidence="3">RS5460</strain>
    </source>
</reference>
<name>A0AAN5CKV2_9BILA</name>
<accession>A0AAN5CKV2</accession>
<comment type="caution">
    <text evidence="2">The sequence shown here is derived from an EMBL/GenBank/DDBJ whole genome shotgun (WGS) entry which is preliminary data.</text>
</comment>
<keyword evidence="3" id="KW-1185">Reference proteome</keyword>
<evidence type="ECO:0000259" key="1">
    <source>
        <dbReference type="PROSITE" id="PS50821"/>
    </source>
</evidence>